<dbReference type="SMART" id="SM00220">
    <property type="entry name" value="S_TKc"/>
    <property type="match status" value="1"/>
</dbReference>
<keyword evidence="9" id="KW-0808">Transferase</keyword>
<evidence type="ECO:0000256" key="21">
    <source>
        <dbReference type="ARBA" id="ARBA00048679"/>
    </source>
</evidence>
<evidence type="ECO:0000256" key="10">
    <source>
        <dbReference type="ARBA" id="ARBA00022692"/>
    </source>
</evidence>
<evidence type="ECO:0000256" key="15">
    <source>
        <dbReference type="ARBA" id="ARBA00022840"/>
    </source>
</evidence>
<dbReference type="PROSITE" id="PS51450">
    <property type="entry name" value="LRR"/>
    <property type="match status" value="1"/>
</dbReference>
<feature type="transmembrane region" description="Helical" evidence="23">
    <location>
        <begin position="668"/>
        <end position="690"/>
    </location>
</feature>
<dbReference type="FunFam" id="3.30.200.20:FF:000432">
    <property type="entry name" value="LRR receptor-like serine/threonine-protein kinase EFR"/>
    <property type="match status" value="1"/>
</dbReference>
<dbReference type="Pfam" id="PF00069">
    <property type="entry name" value="Pkinase"/>
    <property type="match status" value="1"/>
</dbReference>
<keyword evidence="14 25" id="KW-0418">Kinase</keyword>
<dbReference type="AlphaFoldDB" id="A0AAD6Q6K3"/>
<evidence type="ECO:0000256" key="14">
    <source>
        <dbReference type="ARBA" id="ARBA00022777"/>
    </source>
</evidence>
<evidence type="ECO:0000256" key="19">
    <source>
        <dbReference type="ARBA" id="ARBA00023180"/>
    </source>
</evidence>
<dbReference type="GO" id="GO:0005886">
    <property type="term" value="C:plasma membrane"/>
    <property type="evidence" value="ECO:0007669"/>
    <property type="project" value="UniProtKB-SubCell"/>
</dbReference>
<name>A0AAD6Q6K3_9ROSI</name>
<proteinExistence type="inferred from homology"/>
<dbReference type="Pfam" id="PF08263">
    <property type="entry name" value="LRRNT_2"/>
    <property type="match status" value="1"/>
</dbReference>
<evidence type="ECO:0000256" key="22">
    <source>
        <dbReference type="PROSITE-ProRule" id="PRU10141"/>
    </source>
</evidence>
<evidence type="ECO:0000256" key="5">
    <source>
        <dbReference type="ARBA" id="ARBA00022475"/>
    </source>
</evidence>
<dbReference type="PANTHER" id="PTHR27000">
    <property type="entry name" value="LEUCINE-RICH REPEAT RECEPTOR-LIKE PROTEIN KINASE FAMILY PROTEIN-RELATED"/>
    <property type="match status" value="1"/>
</dbReference>
<keyword evidence="5" id="KW-1003">Cell membrane</keyword>
<dbReference type="InterPro" id="IPR003591">
    <property type="entry name" value="Leu-rich_rpt_typical-subtyp"/>
</dbReference>
<keyword evidence="17 23" id="KW-0472">Membrane</keyword>
<evidence type="ECO:0000256" key="8">
    <source>
        <dbReference type="ARBA" id="ARBA00022614"/>
    </source>
</evidence>
<reference evidence="25" key="1">
    <citation type="journal article" date="2023" name="Mol. Ecol. Resour.">
        <title>Chromosome-level genome assembly of a triploid poplar Populus alba 'Berolinensis'.</title>
        <authorList>
            <person name="Chen S."/>
            <person name="Yu Y."/>
            <person name="Wang X."/>
            <person name="Wang S."/>
            <person name="Zhang T."/>
            <person name="Zhou Y."/>
            <person name="He R."/>
            <person name="Meng N."/>
            <person name="Wang Y."/>
            <person name="Liu W."/>
            <person name="Liu Z."/>
            <person name="Liu J."/>
            <person name="Guo Q."/>
            <person name="Huang H."/>
            <person name="Sederoff R.R."/>
            <person name="Wang G."/>
            <person name="Qu G."/>
            <person name="Chen S."/>
        </authorList>
    </citation>
    <scope>NUCLEOTIDE SEQUENCE</scope>
    <source>
        <strain evidence="25">SC-2020</strain>
    </source>
</reference>
<dbReference type="InterPro" id="IPR011009">
    <property type="entry name" value="Kinase-like_dom_sf"/>
</dbReference>
<dbReference type="InterPro" id="IPR000719">
    <property type="entry name" value="Prot_kinase_dom"/>
</dbReference>
<dbReference type="SMART" id="SM00369">
    <property type="entry name" value="LRR_TYP"/>
    <property type="match status" value="10"/>
</dbReference>
<dbReference type="InterPro" id="IPR008271">
    <property type="entry name" value="Ser/Thr_kinase_AS"/>
</dbReference>
<evidence type="ECO:0000256" key="7">
    <source>
        <dbReference type="ARBA" id="ARBA00022553"/>
    </source>
</evidence>
<dbReference type="Pfam" id="PF00560">
    <property type="entry name" value="LRR_1"/>
    <property type="match status" value="12"/>
</dbReference>
<sequence>MPKSALYTSQKNLQLLFSMGFLVPSPVFCPHAIVLLLLCLTSSALSIDGNETDRLALLDFKSKMTRDPLGIMRLWNSSIHFCRWFGVTCSQKHQRVTVLDLQSLKLSGSVSPYIGNLSFLREIYLQNNSFGHEIPAQIGHLHRLQILLLHNNYLTGEILASICSSYNLVSLKLANNKLIGEIPKEFGSFLKLRNLSLAGNNLTGTIPPSLGNLSTLQTLWLNDNNLFGNLPATLSKLVNLRILSLFNNRFSGTIPPSMFNLSSLRAFEVGLNHFQGNLPPDLGISLPNLEFFSIHSNQFTGSVPVSISNLSNLEMLQLNQNKLTGKMPSLEKLQRLLSITIASNNLGSGEANDLSFLSSLTNATNLEELIITQNNFQGQLPPQISNLSATLEIMGLDSNLLFGSIPHGIENLISLNDFEVQNNHLSGIIPSAIGKLQNLEILDLGLNNFSGHIPSSLGNLTNLSGLYLNDINVQGSIPSSLANCNNLLELDLSGNFISGSIPPEIFGLSSLSINLDLSRNHLSGSLPKEVGNLENLGILAISGNMISGKIPSSLGHCKSLQVLYLDANLFEGSVPSSLSTLKGIQEFNFSHNNLSGEIPEFFQDFKSLEILDLSYNNFEGMVPVRGVFKNATAASVIGNSKLCGGTTDFELPPCNFKHPKRLSLKTKITIFVISLLLVVAVLITCLFLFWSRKKRREFTPSSDGNVLLKVSYQSLLKSTNGFSSINLIGTGSFGSVYKGILDHNGTAVAVKVLNLMRQGASKSFMAECEALRNIRHRNLVKVVTACSGVDYHGNDFKALVYEFMVNGSLETWLHPSPATDEERGILDLTQRLNIAIDVAHALDYLHHQCERQIVHCDLKPGNVLLDDEMVGHVGDFGLAKFLLEDTLHHSTNPSSSIGIRGTIGYTPPEYGAGNEVSVYGDVYSYGILLLEMFTGKRPTDDLFNGLNLHSYVKTFFPEKVLQIADPTLLQLKFEGNSIEQNRVLECLVSVFTTGISCSVESPQERMGIADVIAQLFSARNELLGT</sequence>
<evidence type="ECO:0000256" key="1">
    <source>
        <dbReference type="ARBA" id="ARBA00004162"/>
    </source>
</evidence>
<evidence type="ECO:0000313" key="25">
    <source>
        <dbReference type="EMBL" id="KAJ6979715.1"/>
    </source>
</evidence>
<evidence type="ECO:0000256" key="4">
    <source>
        <dbReference type="ARBA" id="ARBA00012513"/>
    </source>
</evidence>
<evidence type="ECO:0000256" key="16">
    <source>
        <dbReference type="ARBA" id="ARBA00022989"/>
    </source>
</evidence>
<dbReference type="GO" id="GO:0004674">
    <property type="term" value="F:protein serine/threonine kinase activity"/>
    <property type="evidence" value="ECO:0007669"/>
    <property type="project" value="UniProtKB-KW"/>
</dbReference>
<comment type="similarity">
    <text evidence="3">Belongs to the protein kinase superfamily. Ser/Thr protein kinase family.</text>
</comment>
<protein>
    <recommendedName>
        <fullName evidence="4">non-specific serine/threonine protein kinase</fullName>
        <ecNumber evidence="4">2.7.11.1</ecNumber>
    </recommendedName>
</protein>
<dbReference type="Gene3D" id="3.30.200.20">
    <property type="entry name" value="Phosphorylase Kinase, domain 1"/>
    <property type="match status" value="1"/>
</dbReference>
<dbReference type="InterPro" id="IPR001611">
    <property type="entry name" value="Leu-rich_rpt"/>
</dbReference>
<dbReference type="EC" id="2.7.11.1" evidence="4"/>
<keyword evidence="18 25" id="KW-0675">Receptor</keyword>
<evidence type="ECO:0000256" key="17">
    <source>
        <dbReference type="ARBA" id="ARBA00023136"/>
    </source>
</evidence>
<dbReference type="PROSITE" id="PS00108">
    <property type="entry name" value="PROTEIN_KINASE_ST"/>
    <property type="match status" value="1"/>
</dbReference>
<comment type="caution">
    <text evidence="25">The sequence shown here is derived from an EMBL/GenBank/DDBJ whole genome shotgun (WGS) entry which is preliminary data.</text>
</comment>
<evidence type="ECO:0000256" key="23">
    <source>
        <dbReference type="SAM" id="Phobius"/>
    </source>
</evidence>
<evidence type="ECO:0000256" key="12">
    <source>
        <dbReference type="ARBA" id="ARBA00022737"/>
    </source>
</evidence>
<evidence type="ECO:0000256" key="18">
    <source>
        <dbReference type="ARBA" id="ARBA00023170"/>
    </source>
</evidence>
<evidence type="ECO:0000256" key="13">
    <source>
        <dbReference type="ARBA" id="ARBA00022741"/>
    </source>
</evidence>
<dbReference type="InterPro" id="IPR017441">
    <property type="entry name" value="Protein_kinase_ATP_BS"/>
</dbReference>
<keyword evidence="6" id="KW-0723">Serine/threonine-protein kinase</keyword>
<keyword evidence="19" id="KW-0325">Glycoprotein</keyword>
<accession>A0AAD6Q6K3</accession>
<keyword evidence="16 23" id="KW-1133">Transmembrane helix</keyword>
<feature type="binding site" evidence="22">
    <location>
        <position position="751"/>
    </location>
    <ligand>
        <name>ATP</name>
        <dbReference type="ChEBI" id="CHEBI:30616"/>
    </ligand>
</feature>
<keyword evidence="11" id="KW-0732">Signal</keyword>
<comment type="subcellular location">
    <subcellularLocation>
        <location evidence="1">Cell membrane</location>
        <topology evidence="1">Single-pass membrane protein</topology>
    </subcellularLocation>
    <subcellularLocation>
        <location evidence="2">Membrane</location>
        <topology evidence="2">Single-pass type I membrane protein</topology>
    </subcellularLocation>
</comment>
<keyword evidence="26" id="KW-1185">Reference proteome</keyword>
<keyword evidence="7" id="KW-0597">Phosphoprotein</keyword>
<keyword evidence="12" id="KW-0677">Repeat</keyword>
<dbReference type="Proteomes" id="UP001164929">
    <property type="component" value="Chromosome 11"/>
</dbReference>
<keyword evidence="10 23" id="KW-0812">Transmembrane</keyword>
<dbReference type="PROSITE" id="PS00107">
    <property type="entry name" value="PROTEIN_KINASE_ATP"/>
    <property type="match status" value="1"/>
</dbReference>
<keyword evidence="8" id="KW-0433">Leucine-rich repeat</keyword>
<comment type="catalytic activity">
    <reaction evidence="20">
        <text>L-threonyl-[protein] + ATP = O-phospho-L-threonyl-[protein] + ADP + H(+)</text>
        <dbReference type="Rhea" id="RHEA:46608"/>
        <dbReference type="Rhea" id="RHEA-COMP:11060"/>
        <dbReference type="Rhea" id="RHEA-COMP:11605"/>
        <dbReference type="ChEBI" id="CHEBI:15378"/>
        <dbReference type="ChEBI" id="CHEBI:30013"/>
        <dbReference type="ChEBI" id="CHEBI:30616"/>
        <dbReference type="ChEBI" id="CHEBI:61977"/>
        <dbReference type="ChEBI" id="CHEBI:456216"/>
        <dbReference type="EC" id="2.7.11.1"/>
    </reaction>
</comment>
<keyword evidence="15 22" id="KW-0067">ATP-binding</keyword>
<dbReference type="Gene3D" id="1.10.510.10">
    <property type="entry name" value="Transferase(Phosphotransferase) domain 1"/>
    <property type="match status" value="1"/>
</dbReference>
<evidence type="ECO:0000256" key="20">
    <source>
        <dbReference type="ARBA" id="ARBA00047899"/>
    </source>
</evidence>
<dbReference type="InterPro" id="IPR032675">
    <property type="entry name" value="LRR_dom_sf"/>
</dbReference>
<dbReference type="PANTHER" id="PTHR27000:SF733">
    <property type="entry name" value="PROTEIN KINASE DOMAIN-CONTAINING PROTEIN"/>
    <property type="match status" value="1"/>
</dbReference>
<dbReference type="Gene3D" id="3.80.10.10">
    <property type="entry name" value="Ribonuclease Inhibitor"/>
    <property type="match status" value="3"/>
</dbReference>
<dbReference type="GO" id="GO:0005524">
    <property type="term" value="F:ATP binding"/>
    <property type="evidence" value="ECO:0007669"/>
    <property type="project" value="UniProtKB-UniRule"/>
</dbReference>
<dbReference type="SUPFAM" id="SSF56112">
    <property type="entry name" value="Protein kinase-like (PK-like)"/>
    <property type="match status" value="1"/>
</dbReference>
<feature type="domain" description="Protein kinase" evidence="24">
    <location>
        <begin position="722"/>
        <end position="1023"/>
    </location>
</feature>
<evidence type="ECO:0000256" key="3">
    <source>
        <dbReference type="ARBA" id="ARBA00008684"/>
    </source>
</evidence>
<evidence type="ECO:0000256" key="11">
    <source>
        <dbReference type="ARBA" id="ARBA00022729"/>
    </source>
</evidence>
<dbReference type="InterPro" id="IPR013210">
    <property type="entry name" value="LRR_N_plant-typ"/>
</dbReference>
<keyword evidence="13 22" id="KW-0547">Nucleotide-binding</keyword>
<evidence type="ECO:0000256" key="9">
    <source>
        <dbReference type="ARBA" id="ARBA00022679"/>
    </source>
</evidence>
<comment type="catalytic activity">
    <reaction evidence="21">
        <text>L-seryl-[protein] + ATP = O-phospho-L-seryl-[protein] + ADP + H(+)</text>
        <dbReference type="Rhea" id="RHEA:17989"/>
        <dbReference type="Rhea" id="RHEA-COMP:9863"/>
        <dbReference type="Rhea" id="RHEA-COMP:11604"/>
        <dbReference type="ChEBI" id="CHEBI:15378"/>
        <dbReference type="ChEBI" id="CHEBI:29999"/>
        <dbReference type="ChEBI" id="CHEBI:30616"/>
        <dbReference type="ChEBI" id="CHEBI:83421"/>
        <dbReference type="ChEBI" id="CHEBI:456216"/>
        <dbReference type="EC" id="2.7.11.1"/>
    </reaction>
</comment>
<evidence type="ECO:0000256" key="6">
    <source>
        <dbReference type="ARBA" id="ARBA00022527"/>
    </source>
</evidence>
<dbReference type="FunFam" id="3.80.10.10:FF:000095">
    <property type="entry name" value="LRR receptor-like serine/threonine-protein kinase GSO1"/>
    <property type="match status" value="1"/>
</dbReference>
<dbReference type="FunFam" id="3.80.10.10:FF:000288">
    <property type="entry name" value="LRR receptor-like serine/threonine-protein kinase EFR"/>
    <property type="match status" value="1"/>
</dbReference>
<dbReference type="PROSITE" id="PS50011">
    <property type="entry name" value="PROTEIN_KINASE_DOM"/>
    <property type="match status" value="1"/>
</dbReference>
<feature type="transmembrane region" description="Helical" evidence="23">
    <location>
        <begin position="12"/>
        <end position="38"/>
    </location>
</feature>
<dbReference type="FunFam" id="1.10.510.10:FF:000358">
    <property type="entry name" value="Putative leucine-rich repeat receptor-like serine/threonine-protein kinase"/>
    <property type="match status" value="1"/>
</dbReference>
<evidence type="ECO:0000256" key="2">
    <source>
        <dbReference type="ARBA" id="ARBA00004479"/>
    </source>
</evidence>
<dbReference type="EMBL" id="JAQIZT010000011">
    <property type="protein sequence ID" value="KAJ6979715.1"/>
    <property type="molecule type" value="Genomic_DNA"/>
</dbReference>
<organism evidence="25 26">
    <name type="scientific">Populus alba x Populus x berolinensis</name>
    <dbReference type="NCBI Taxonomy" id="444605"/>
    <lineage>
        <taxon>Eukaryota</taxon>
        <taxon>Viridiplantae</taxon>
        <taxon>Streptophyta</taxon>
        <taxon>Embryophyta</taxon>
        <taxon>Tracheophyta</taxon>
        <taxon>Spermatophyta</taxon>
        <taxon>Magnoliopsida</taxon>
        <taxon>eudicotyledons</taxon>
        <taxon>Gunneridae</taxon>
        <taxon>Pentapetalae</taxon>
        <taxon>rosids</taxon>
        <taxon>fabids</taxon>
        <taxon>Malpighiales</taxon>
        <taxon>Salicaceae</taxon>
        <taxon>Saliceae</taxon>
        <taxon>Populus</taxon>
    </lineage>
</organism>
<evidence type="ECO:0000259" key="24">
    <source>
        <dbReference type="PROSITE" id="PS50011"/>
    </source>
</evidence>
<gene>
    <name evidence="25" type="ORF">NC653_027758</name>
</gene>
<evidence type="ECO:0000313" key="26">
    <source>
        <dbReference type="Proteomes" id="UP001164929"/>
    </source>
</evidence>
<dbReference type="SUPFAM" id="SSF52058">
    <property type="entry name" value="L domain-like"/>
    <property type="match status" value="2"/>
</dbReference>